<feature type="non-terminal residue" evidence="3">
    <location>
        <position position="1"/>
    </location>
</feature>
<feature type="compositionally biased region" description="Basic and acidic residues" evidence="1">
    <location>
        <begin position="64"/>
        <end position="74"/>
    </location>
</feature>
<dbReference type="EMBL" id="QNUK01000106">
    <property type="protein sequence ID" value="KAF5901723.1"/>
    <property type="molecule type" value="Genomic_DNA"/>
</dbReference>
<dbReference type="Proteomes" id="UP000727407">
    <property type="component" value="Unassembled WGS sequence"/>
</dbReference>
<reference evidence="3" key="1">
    <citation type="submission" date="2020-07" db="EMBL/GenBank/DDBJ databases">
        <title>Clarias magur genome sequencing, assembly and annotation.</title>
        <authorList>
            <person name="Kushwaha B."/>
            <person name="Kumar R."/>
            <person name="Das P."/>
            <person name="Joshi C.G."/>
            <person name="Kumar D."/>
            <person name="Nagpure N.S."/>
            <person name="Pandey M."/>
            <person name="Agarwal S."/>
            <person name="Srivastava S."/>
            <person name="Singh M."/>
            <person name="Sahoo L."/>
            <person name="Jayasankar P."/>
            <person name="Meher P.K."/>
            <person name="Koringa P.G."/>
            <person name="Iquebal M.A."/>
            <person name="Das S.P."/>
            <person name="Bit A."/>
            <person name="Patnaik S."/>
            <person name="Patel N."/>
            <person name="Shah T.M."/>
            <person name="Hinsu A."/>
            <person name="Jena J.K."/>
        </authorList>
    </citation>
    <scope>NUCLEOTIDE SEQUENCE</scope>
    <source>
        <strain evidence="3">CIFAMagur01</strain>
        <tissue evidence="3">Testis</tissue>
    </source>
</reference>
<name>A0A8J4U7B4_CLAMG</name>
<dbReference type="OrthoDB" id="427280at2759"/>
<proteinExistence type="predicted"/>
<feature type="signal peptide" evidence="2">
    <location>
        <begin position="1"/>
        <end position="23"/>
    </location>
</feature>
<protein>
    <submittedName>
        <fullName evidence="3">Thioredoxin domain-containing protein 16 isoform X1</fullName>
    </submittedName>
</protein>
<feature type="non-terminal residue" evidence="3">
    <location>
        <position position="85"/>
    </location>
</feature>
<sequence>KKEKKIATHACISSFLSFALLCALDPDQPELTVQNLPWYLELRKPMLIMFVGEDESPETSQSLEEMRTAERTGRLDSAQPCWIHL</sequence>
<evidence type="ECO:0000256" key="2">
    <source>
        <dbReference type="SAM" id="SignalP"/>
    </source>
</evidence>
<evidence type="ECO:0000256" key="1">
    <source>
        <dbReference type="SAM" id="MobiDB-lite"/>
    </source>
</evidence>
<organism evidence="3 4">
    <name type="scientific">Clarias magur</name>
    <name type="common">Asian catfish</name>
    <name type="synonym">Macropteronotus magur</name>
    <dbReference type="NCBI Taxonomy" id="1594786"/>
    <lineage>
        <taxon>Eukaryota</taxon>
        <taxon>Metazoa</taxon>
        <taxon>Chordata</taxon>
        <taxon>Craniata</taxon>
        <taxon>Vertebrata</taxon>
        <taxon>Euteleostomi</taxon>
        <taxon>Actinopterygii</taxon>
        <taxon>Neopterygii</taxon>
        <taxon>Teleostei</taxon>
        <taxon>Ostariophysi</taxon>
        <taxon>Siluriformes</taxon>
        <taxon>Clariidae</taxon>
        <taxon>Clarias</taxon>
    </lineage>
</organism>
<evidence type="ECO:0000313" key="3">
    <source>
        <dbReference type="EMBL" id="KAF5901723.1"/>
    </source>
</evidence>
<feature type="region of interest" description="Disordered" evidence="1">
    <location>
        <begin position="55"/>
        <end position="85"/>
    </location>
</feature>
<feature type="chain" id="PRO_5035150813" evidence="2">
    <location>
        <begin position="24"/>
        <end position="85"/>
    </location>
</feature>
<accession>A0A8J4U7B4</accession>
<gene>
    <name evidence="3" type="primary">txndc16</name>
    <name evidence="3" type="ORF">DAT39_008533</name>
</gene>
<dbReference type="AlphaFoldDB" id="A0A8J4U7B4"/>
<keyword evidence="2" id="KW-0732">Signal</keyword>
<evidence type="ECO:0000313" key="4">
    <source>
        <dbReference type="Proteomes" id="UP000727407"/>
    </source>
</evidence>
<comment type="caution">
    <text evidence="3">The sequence shown here is derived from an EMBL/GenBank/DDBJ whole genome shotgun (WGS) entry which is preliminary data.</text>
</comment>
<keyword evidence="4" id="KW-1185">Reference proteome</keyword>